<gene>
    <name evidence="3" type="ORF">RM543_09275</name>
</gene>
<evidence type="ECO:0000256" key="1">
    <source>
        <dbReference type="SAM" id="MobiDB-lite"/>
    </source>
</evidence>
<accession>A0ABU3DGP5</accession>
<dbReference type="PANTHER" id="PTHR43364:SF6">
    <property type="entry name" value="OXIDOREDUCTASE-RELATED"/>
    <property type="match status" value="1"/>
</dbReference>
<dbReference type="Proteomes" id="UP001265259">
    <property type="component" value="Unassembled WGS sequence"/>
</dbReference>
<dbReference type="Gene3D" id="3.20.20.100">
    <property type="entry name" value="NADP-dependent oxidoreductase domain"/>
    <property type="match status" value="1"/>
</dbReference>
<dbReference type="InterPro" id="IPR036812">
    <property type="entry name" value="NAD(P)_OxRdtase_dom_sf"/>
</dbReference>
<evidence type="ECO:0000313" key="3">
    <source>
        <dbReference type="EMBL" id="MDT0682876.1"/>
    </source>
</evidence>
<protein>
    <submittedName>
        <fullName evidence="3">Aldo/keto reductase</fullName>
    </submittedName>
</protein>
<dbReference type="SUPFAM" id="SSF51430">
    <property type="entry name" value="NAD(P)-linked oxidoreductase"/>
    <property type="match status" value="1"/>
</dbReference>
<name>A0ABU3DGP5_9RHOB</name>
<dbReference type="InterPro" id="IPR023210">
    <property type="entry name" value="NADP_OxRdtase_dom"/>
</dbReference>
<evidence type="ECO:0000313" key="4">
    <source>
        <dbReference type="Proteomes" id="UP001265259"/>
    </source>
</evidence>
<proteinExistence type="predicted"/>
<feature type="domain" description="NADP-dependent oxidoreductase" evidence="2">
    <location>
        <begin position="16"/>
        <end position="315"/>
    </location>
</feature>
<dbReference type="PANTHER" id="PTHR43364">
    <property type="entry name" value="NADH-SPECIFIC METHYLGLYOXAL REDUCTASE-RELATED"/>
    <property type="match status" value="1"/>
</dbReference>
<dbReference type="CDD" id="cd19081">
    <property type="entry name" value="AKR_AKR9C1"/>
    <property type="match status" value="1"/>
</dbReference>
<dbReference type="InterPro" id="IPR050523">
    <property type="entry name" value="AKR_Detox_Biosynth"/>
</dbReference>
<evidence type="ECO:0000259" key="2">
    <source>
        <dbReference type="Pfam" id="PF00248"/>
    </source>
</evidence>
<dbReference type="EMBL" id="JAVRHL010000002">
    <property type="protein sequence ID" value="MDT0682876.1"/>
    <property type="molecule type" value="Genomic_DNA"/>
</dbReference>
<reference evidence="3 4" key="1">
    <citation type="submission" date="2023-09" db="EMBL/GenBank/DDBJ databases">
        <authorList>
            <person name="Rey-Velasco X."/>
        </authorList>
    </citation>
    <scope>NUCLEOTIDE SEQUENCE [LARGE SCALE GENOMIC DNA]</scope>
    <source>
        <strain evidence="3 4">F158</strain>
    </source>
</reference>
<organism evidence="3 4">
    <name type="scientific">Tropicimonas omnivorans</name>
    <dbReference type="NCBI Taxonomy" id="3075590"/>
    <lineage>
        <taxon>Bacteria</taxon>
        <taxon>Pseudomonadati</taxon>
        <taxon>Pseudomonadota</taxon>
        <taxon>Alphaproteobacteria</taxon>
        <taxon>Rhodobacterales</taxon>
        <taxon>Roseobacteraceae</taxon>
        <taxon>Tropicimonas</taxon>
    </lineage>
</organism>
<keyword evidence="4" id="KW-1185">Reference proteome</keyword>
<dbReference type="RefSeq" id="WP_311690835.1">
    <property type="nucleotide sequence ID" value="NZ_JAVRHL010000002.1"/>
</dbReference>
<feature type="region of interest" description="Disordered" evidence="1">
    <location>
        <begin position="308"/>
        <end position="329"/>
    </location>
</feature>
<dbReference type="Pfam" id="PF00248">
    <property type="entry name" value="Aldo_ket_red"/>
    <property type="match status" value="1"/>
</dbReference>
<comment type="caution">
    <text evidence="3">The sequence shown here is derived from an EMBL/GenBank/DDBJ whole genome shotgun (WGS) entry which is preliminary data.</text>
</comment>
<sequence length="329" mass="35265">MDRRPLGETGLDIAPVVFGGNVLGWTVDRETGFRLLSGFTDAGLNAIDTADIYLGGVDGGRYGASETMIGEWLAEDQSRRDRIVLITKVGGTMGDEGRGLSPAWIEKEVDASLTRLQTDRIDLYLSHFPDDSVPHEDTLGAYQRLIEKGKITACGASNYSADQLGDALAVSRQGGLPRYSVIQPEFNLIERDALAGPMRDLVDREQIGVITYFSLASGFLTGKYRSKDDLEGKSRAGFAGKYLDDPRAMRVLEALDDVAKSTGAAHAEVALAWVRQSPGVTAPIASATSEEQLKSLVRGATLELSPQQMQTLNEAGQEGQGEAGSAAKP</sequence>